<feature type="domain" description="U-box" evidence="4">
    <location>
        <begin position="78"/>
        <end position="152"/>
    </location>
</feature>
<dbReference type="Proteomes" id="UP001327560">
    <property type="component" value="Chromosome 5"/>
</dbReference>
<dbReference type="SMART" id="SM00504">
    <property type="entry name" value="Ubox"/>
    <property type="match status" value="1"/>
</dbReference>
<comment type="pathway">
    <text evidence="1 3">Protein modification; protein ubiquitination.</text>
</comment>
<dbReference type="InterPro" id="IPR045210">
    <property type="entry name" value="RING-Ubox_PUB"/>
</dbReference>
<dbReference type="SUPFAM" id="SSF57850">
    <property type="entry name" value="RING/U-box"/>
    <property type="match status" value="1"/>
</dbReference>
<dbReference type="InterPro" id="IPR003613">
    <property type="entry name" value="Ubox_domain"/>
</dbReference>
<keyword evidence="3" id="KW-0833">Ubl conjugation pathway</keyword>
<reference evidence="5 6" key="1">
    <citation type="submission" date="2023-10" db="EMBL/GenBank/DDBJ databases">
        <title>Chromosome-scale genome assembly provides insights into flower coloration mechanisms of Canna indica.</title>
        <authorList>
            <person name="Li C."/>
        </authorList>
    </citation>
    <scope>NUCLEOTIDE SEQUENCE [LARGE SCALE GENOMIC DNA]</scope>
    <source>
        <tissue evidence="5">Flower</tissue>
    </source>
</reference>
<dbReference type="CDD" id="cd16664">
    <property type="entry name" value="RING-Ubox_PUB"/>
    <property type="match status" value="1"/>
</dbReference>
<keyword evidence="6" id="KW-1185">Reference proteome</keyword>
<dbReference type="PANTHER" id="PTHR22849:SF142">
    <property type="entry name" value="U-BOX DOMAIN-CONTAINING PROTEIN 31"/>
    <property type="match status" value="1"/>
</dbReference>
<dbReference type="PROSITE" id="PS51698">
    <property type="entry name" value="U_BOX"/>
    <property type="match status" value="1"/>
</dbReference>
<gene>
    <name evidence="5" type="ORF">Cni_G15205</name>
</gene>
<dbReference type="AlphaFoldDB" id="A0AAQ3QBC5"/>
<dbReference type="InterPro" id="IPR013083">
    <property type="entry name" value="Znf_RING/FYVE/PHD"/>
</dbReference>
<evidence type="ECO:0000259" key="4">
    <source>
        <dbReference type="PROSITE" id="PS51698"/>
    </source>
</evidence>
<comment type="catalytic activity">
    <reaction evidence="3">
        <text>S-ubiquitinyl-[E2 ubiquitin-conjugating enzyme]-L-cysteine + [acceptor protein]-L-lysine = [E2 ubiquitin-conjugating enzyme]-L-cysteine + N(6)-ubiquitinyl-[acceptor protein]-L-lysine.</text>
        <dbReference type="EC" id="2.3.2.27"/>
    </reaction>
</comment>
<organism evidence="5 6">
    <name type="scientific">Canna indica</name>
    <name type="common">Indian-shot</name>
    <dbReference type="NCBI Taxonomy" id="4628"/>
    <lineage>
        <taxon>Eukaryota</taxon>
        <taxon>Viridiplantae</taxon>
        <taxon>Streptophyta</taxon>
        <taxon>Embryophyta</taxon>
        <taxon>Tracheophyta</taxon>
        <taxon>Spermatophyta</taxon>
        <taxon>Magnoliopsida</taxon>
        <taxon>Liliopsida</taxon>
        <taxon>Zingiberales</taxon>
        <taxon>Cannaceae</taxon>
        <taxon>Canna</taxon>
    </lineage>
</organism>
<dbReference type="Gene3D" id="3.30.40.10">
    <property type="entry name" value="Zinc/RING finger domain, C3HC4 (zinc finger)"/>
    <property type="match status" value="1"/>
</dbReference>
<evidence type="ECO:0000256" key="3">
    <source>
        <dbReference type="RuleBase" id="RU369093"/>
    </source>
</evidence>
<dbReference type="PANTHER" id="PTHR22849">
    <property type="entry name" value="WDSAM1 PROTEIN"/>
    <property type="match status" value="1"/>
</dbReference>
<name>A0AAQ3QBC5_9LILI</name>
<dbReference type="GO" id="GO:0061630">
    <property type="term" value="F:ubiquitin protein ligase activity"/>
    <property type="evidence" value="ECO:0007669"/>
    <property type="project" value="UniProtKB-UniRule"/>
</dbReference>
<evidence type="ECO:0000256" key="2">
    <source>
        <dbReference type="ARBA" id="ARBA00022679"/>
    </source>
</evidence>
<dbReference type="Pfam" id="PF04564">
    <property type="entry name" value="U-box"/>
    <property type="match status" value="1"/>
</dbReference>
<accession>A0AAQ3QBC5</accession>
<comment type="function">
    <text evidence="3">Functions as an E3 ubiquitin ligase.</text>
</comment>
<protein>
    <recommendedName>
        <fullName evidence="3 4">U-box domain-containing protein</fullName>
        <ecNumber evidence="3">2.3.2.27</ecNumber>
    </recommendedName>
    <alternativeName>
        <fullName evidence="3">RING-type E3 ubiquitin transferase PUB</fullName>
    </alternativeName>
</protein>
<sequence length="208" mass="22350">MPTLGLFPNNLAGNASWRVEGGAQVIALETAVKDGILGGGGDTGGAIPTGKDVILGAAIEKLDLKKMIEELDSANGEDVPSVFICPISLEPMVDPVTLCTGQTYERVHILKWFSLEHLTRTTTMQELWDDAVTPNRTLHRLIQAWFSQCKYTLALVDFAVHEGEVGIAMGDAAGVGVVQRGDELLEVVPSNTGEQVAAWSVLHDEEKN</sequence>
<dbReference type="EMBL" id="CP136894">
    <property type="protein sequence ID" value="WOL06471.1"/>
    <property type="molecule type" value="Genomic_DNA"/>
</dbReference>
<dbReference type="GO" id="GO:0016567">
    <property type="term" value="P:protein ubiquitination"/>
    <property type="evidence" value="ECO:0007669"/>
    <property type="project" value="UniProtKB-UniRule"/>
</dbReference>
<proteinExistence type="predicted"/>
<keyword evidence="2 3" id="KW-0808">Transferase</keyword>
<evidence type="ECO:0000313" key="5">
    <source>
        <dbReference type="EMBL" id="WOL06471.1"/>
    </source>
</evidence>
<dbReference type="InterPro" id="IPR045185">
    <property type="entry name" value="PUB22/23/24-like"/>
</dbReference>
<evidence type="ECO:0000256" key="1">
    <source>
        <dbReference type="ARBA" id="ARBA00004906"/>
    </source>
</evidence>
<evidence type="ECO:0000313" key="6">
    <source>
        <dbReference type="Proteomes" id="UP001327560"/>
    </source>
</evidence>
<dbReference type="EC" id="2.3.2.27" evidence="3"/>